<keyword evidence="3" id="KW-0732">Signal</keyword>
<evidence type="ECO:0000313" key="9">
    <source>
        <dbReference type="Proteomes" id="UP000631114"/>
    </source>
</evidence>
<dbReference type="Pfam" id="PF00082">
    <property type="entry name" value="Peptidase_S8"/>
    <property type="match status" value="1"/>
</dbReference>
<dbReference type="Gene3D" id="3.50.30.30">
    <property type="match status" value="1"/>
</dbReference>
<dbReference type="PANTHER" id="PTHR10795">
    <property type="entry name" value="PROPROTEIN CONVERTASE SUBTILISIN/KEXIN"/>
    <property type="match status" value="1"/>
</dbReference>
<dbReference type="OrthoDB" id="4803627at2759"/>
<feature type="non-terminal residue" evidence="8">
    <location>
        <position position="187"/>
    </location>
</feature>
<dbReference type="PROSITE" id="PS51892">
    <property type="entry name" value="SUBTILASE"/>
    <property type="match status" value="1"/>
</dbReference>
<accession>A0A835HL66</accession>
<dbReference type="InterPro" id="IPR036852">
    <property type="entry name" value="Peptidase_S8/S53_dom_sf"/>
</dbReference>
<evidence type="ECO:0000256" key="5">
    <source>
        <dbReference type="ARBA" id="ARBA00022825"/>
    </source>
</evidence>
<evidence type="ECO:0000259" key="7">
    <source>
        <dbReference type="Pfam" id="PF00082"/>
    </source>
</evidence>
<sequence>MDQNLTKGNIVLCNPIDLGNDGSGPLVYGAYGTIMIATVGEWDVPYPYPLPTSAVTNSDGEYIASYISSTRVFYFFFVETPLPLFMKVKLCMILVLCLWRLSRTLYLNACSSQLLKPDISTPGVDILAAWSPKGLVSRSGYDQRSVMYNIVSGTSQACPHAAGAAAYVKTFHPTWSPAAIKSALMTT</sequence>
<evidence type="ECO:0000313" key="8">
    <source>
        <dbReference type="EMBL" id="KAF9602855.1"/>
    </source>
</evidence>
<keyword evidence="5" id="KW-0720">Serine protease</keyword>
<name>A0A835HL66_9MAGN</name>
<comment type="caution">
    <text evidence="6">Lacks conserved residue(s) required for the propagation of feature annotation.</text>
</comment>
<feature type="domain" description="Peptidase S8/S53" evidence="7">
    <location>
        <begin position="112"/>
        <end position="187"/>
    </location>
</feature>
<organism evidence="8 9">
    <name type="scientific">Coptis chinensis</name>
    <dbReference type="NCBI Taxonomy" id="261450"/>
    <lineage>
        <taxon>Eukaryota</taxon>
        <taxon>Viridiplantae</taxon>
        <taxon>Streptophyta</taxon>
        <taxon>Embryophyta</taxon>
        <taxon>Tracheophyta</taxon>
        <taxon>Spermatophyta</taxon>
        <taxon>Magnoliopsida</taxon>
        <taxon>Ranunculales</taxon>
        <taxon>Ranunculaceae</taxon>
        <taxon>Coptidoideae</taxon>
        <taxon>Coptis</taxon>
    </lineage>
</organism>
<dbReference type="AlphaFoldDB" id="A0A835HL66"/>
<dbReference type="EMBL" id="JADFTS010000006">
    <property type="protein sequence ID" value="KAF9602855.1"/>
    <property type="molecule type" value="Genomic_DNA"/>
</dbReference>
<dbReference type="GO" id="GO:0006508">
    <property type="term" value="P:proteolysis"/>
    <property type="evidence" value="ECO:0007669"/>
    <property type="project" value="UniProtKB-KW"/>
</dbReference>
<gene>
    <name evidence="8" type="ORF">IFM89_031801</name>
</gene>
<comment type="similarity">
    <text evidence="1 6">Belongs to the peptidase S8 family.</text>
</comment>
<reference evidence="8 9" key="1">
    <citation type="submission" date="2020-10" db="EMBL/GenBank/DDBJ databases">
        <title>The Coptis chinensis genome and diversification of protoberbering-type alkaloids.</title>
        <authorList>
            <person name="Wang B."/>
            <person name="Shu S."/>
            <person name="Song C."/>
            <person name="Liu Y."/>
        </authorList>
    </citation>
    <scope>NUCLEOTIDE SEQUENCE [LARGE SCALE GENOMIC DNA]</scope>
    <source>
        <strain evidence="8">HL-2020</strain>
        <tissue evidence="8">Leaf</tissue>
    </source>
</reference>
<dbReference type="InterPro" id="IPR045051">
    <property type="entry name" value="SBT"/>
</dbReference>
<keyword evidence="4" id="KW-0378">Hydrolase</keyword>
<evidence type="ECO:0000256" key="3">
    <source>
        <dbReference type="ARBA" id="ARBA00022729"/>
    </source>
</evidence>
<dbReference type="InterPro" id="IPR000209">
    <property type="entry name" value="Peptidase_S8/S53_dom"/>
</dbReference>
<dbReference type="Gene3D" id="3.40.50.200">
    <property type="entry name" value="Peptidase S8/S53 domain"/>
    <property type="match status" value="1"/>
</dbReference>
<dbReference type="InterPro" id="IPR023828">
    <property type="entry name" value="Peptidase_S8_Ser-AS"/>
</dbReference>
<evidence type="ECO:0000256" key="4">
    <source>
        <dbReference type="ARBA" id="ARBA00022801"/>
    </source>
</evidence>
<evidence type="ECO:0000256" key="1">
    <source>
        <dbReference type="ARBA" id="ARBA00011073"/>
    </source>
</evidence>
<protein>
    <recommendedName>
        <fullName evidence="7">Peptidase S8/S53 domain-containing protein</fullName>
    </recommendedName>
</protein>
<dbReference type="SUPFAM" id="SSF52743">
    <property type="entry name" value="Subtilisin-like"/>
    <property type="match status" value="1"/>
</dbReference>
<evidence type="ECO:0000256" key="2">
    <source>
        <dbReference type="ARBA" id="ARBA00022670"/>
    </source>
</evidence>
<keyword evidence="2" id="KW-0645">Protease</keyword>
<dbReference type="GO" id="GO:0004252">
    <property type="term" value="F:serine-type endopeptidase activity"/>
    <property type="evidence" value="ECO:0007669"/>
    <property type="project" value="InterPro"/>
</dbReference>
<proteinExistence type="inferred from homology"/>
<evidence type="ECO:0000256" key="6">
    <source>
        <dbReference type="PROSITE-ProRule" id="PRU01240"/>
    </source>
</evidence>
<comment type="caution">
    <text evidence="8">The sequence shown here is derived from an EMBL/GenBank/DDBJ whole genome shotgun (WGS) entry which is preliminary data.</text>
</comment>
<dbReference type="PROSITE" id="PS00138">
    <property type="entry name" value="SUBTILASE_SER"/>
    <property type="match status" value="1"/>
</dbReference>
<dbReference type="Proteomes" id="UP000631114">
    <property type="component" value="Unassembled WGS sequence"/>
</dbReference>
<keyword evidence="9" id="KW-1185">Reference proteome</keyword>